<sequence>MAVAELVKSIARTTDLVDTYVPGHRTCAGCGPALGYRLVAKAAGKNTIFIGPTGCMYVANTSYACGPWAVPWTHAQITNGGAVASGIAEAFRMMIKKGKIQDEYPNIIVMAGDGGCSDIGLQAMSAMFYRGHKVLCVMYDNESYANTGIQVSPSTPYGATTMFTPAGPAIPEAKKHHMKDPMPIFCAGGHPYLKYGATASIAHPIDLMNKVRKGLAQDGPAFIHLHVPCPKGWSFPAERTIEIAKLAIETGMWNLYEVENGDWANKKFGAMPKKLRPVDEYLQTQKRFAHLQPEHVAEIQNFVNNRAKMLGMEVPLPPAK</sequence>
<dbReference type="InterPro" id="IPR011766">
    <property type="entry name" value="TPP_enzyme_TPP-bd"/>
</dbReference>
<dbReference type="AlphaFoldDB" id="A0A212LTW5"/>
<protein>
    <submittedName>
        <fullName evidence="3">Pyruvate synthase subunit PorB</fullName>
        <ecNumber evidence="3">1.2.7.1</ecNumber>
    </submittedName>
</protein>
<gene>
    <name evidence="3" type="primary">porB</name>
    <name evidence="3" type="ORF">KL86SPO_31125</name>
</gene>
<dbReference type="Gene3D" id="3.40.50.970">
    <property type="match status" value="2"/>
</dbReference>
<proteinExistence type="predicted"/>
<dbReference type="RefSeq" id="WP_075754208.1">
    <property type="nucleotide sequence ID" value="NZ_LT608335.1"/>
</dbReference>
<dbReference type="InterPro" id="IPR054952">
    <property type="entry name" value="OxalOxred_beta"/>
</dbReference>
<dbReference type="PANTHER" id="PTHR42897:SF2">
    <property type="entry name" value="PYRUVATE SYNTHASE SUBUNIT PORB"/>
    <property type="match status" value="1"/>
</dbReference>
<evidence type="ECO:0000313" key="3">
    <source>
        <dbReference type="EMBL" id="SCM80947.1"/>
    </source>
</evidence>
<dbReference type="EC" id="1.2.7.1" evidence="3"/>
<dbReference type="InterPro" id="IPR051479">
    <property type="entry name" value="PorB-like"/>
</dbReference>
<reference evidence="3" key="1">
    <citation type="submission" date="2016-08" db="EMBL/GenBank/DDBJ databases">
        <authorList>
            <person name="Seilhamer J.J."/>
        </authorList>
    </citation>
    <scope>NUCLEOTIDE SEQUENCE</scope>
    <source>
        <strain evidence="3">86</strain>
    </source>
</reference>
<dbReference type="EMBL" id="FMJE01000003">
    <property type="protein sequence ID" value="SCM80947.1"/>
    <property type="molecule type" value="Genomic_DNA"/>
</dbReference>
<organism evidence="3">
    <name type="scientific">uncultured Sporomusa sp</name>
    <dbReference type="NCBI Taxonomy" id="307249"/>
    <lineage>
        <taxon>Bacteria</taxon>
        <taxon>Bacillati</taxon>
        <taxon>Bacillota</taxon>
        <taxon>Negativicutes</taxon>
        <taxon>Selenomonadales</taxon>
        <taxon>Sporomusaceae</taxon>
        <taxon>Sporomusa</taxon>
        <taxon>environmental samples</taxon>
    </lineage>
</organism>
<keyword evidence="3" id="KW-0670">Pyruvate</keyword>
<dbReference type="InterPro" id="IPR029061">
    <property type="entry name" value="THDP-binding"/>
</dbReference>
<dbReference type="GO" id="GO:0019164">
    <property type="term" value="F:pyruvate synthase activity"/>
    <property type="evidence" value="ECO:0007669"/>
    <property type="project" value="UniProtKB-EC"/>
</dbReference>
<name>A0A212LTW5_9FIRM</name>
<accession>A0A212LTW5</accession>
<dbReference type="NCBIfam" id="NF045792">
    <property type="entry name" value="OxalOxredbeta"/>
    <property type="match status" value="1"/>
</dbReference>
<dbReference type="PANTHER" id="PTHR42897">
    <property type="entry name" value="PYRUVATE SYNTHASE SUBUNIT PORB"/>
    <property type="match status" value="1"/>
</dbReference>
<feature type="domain" description="Thiamine pyrophosphate enzyme TPP-binding" evidence="2">
    <location>
        <begin position="68"/>
        <end position="224"/>
    </location>
</feature>
<keyword evidence="1 3" id="KW-0560">Oxidoreductase</keyword>
<dbReference type="GO" id="GO:0030976">
    <property type="term" value="F:thiamine pyrophosphate binding"/>
    <property type="evidence" value="ECO:0007669"/>
    <property type="project" value="InterPro"/>
</dbReference>
<dbReference type="SUPFAM" id="SSF52518">
    <property type="entry name" value="Thiamin diphosphate-binding fold (THDP-binding)"/>
    <property type="match status" value="1"/>
</dbReference>
<dbReference type="Pfam" id="PF02775">
    <property type="entry name" value="TPP_enzyme_C"/>
    <property type="match status" value="1"/>
</dbReference>
<evidence type="ECO:0000256" key="1">
    <source>
        <dbReference type="ARBA" id="ARBA00023002"/>
    </source>
</evidence>
<evidence type="ECO:0000259" key="2">
    <source>
        <dbReference type="Pfam" id="PF02775"/>
    </source>
</evidence>